<dbReference type="GO" id="GO:0006383">
    <property type="term" value="P:transcription by RNA polymerase III"/>
    <property type="evidence" value="ECO:0007669"/>
    <property type="project" value="InterPro"/>
</dbReference>
<dbReference type="GO" id="GO:0000127">
    <property type="term" value="C:transcription factor TFIIIC complex"/>
    <property type="evidence" value="ECO:0007669"/>
    <property type="project" value="TreeGrafter"/>
</dbReference>
<feature type="compositionally biased region" description="Acidic residues" evidence="2">
    <location>
        <begin position="114"/>
        <end position="148"/>
    </location>
</feature>
<proteinExistence type="predicted"/>
<accession>A0A830HKL8</accession>
<dbReference type="OrthoDB" id="9991317at2759"/>
<evidence type="ECO:0000313" key="4">
    <source>
        <dbReference type="Proteomes" id="UP000660262"/>
    </source>
</evidence>
<keyword evidence="1" id="KW-0802">TPR repeat</keyword>
<feature type="compositionally biased region" description="Gly residues" evidence="2">
    <location>
        <begin position="30"/>
        <end position="54"/>
    </location>
</feature>
<dbReference type="SUPFAM" id="SSF48452">
    <property type="entry name" value="TPR-like"/>
    <property type="match status" value="1"/>
</dbReference>
<sequence length="1155" mass="124435">MAVSELLADADNALEDDEFGPPQALIIDTSGGGGGAGGGVSGGARGGVSGGGVSGAMAMEASEHDDDEEFDDAMGLEDDDVDDGLEFDDDLEEEEEEEEEEFHDDDLALGVGEFADDDGFGDINDDDDDDDDDEDDFEDDDDDDEDLLAYEALASQKRSQNKSKKPRADAMDADPGGSALASIPKRTKRIKKGRRRSVSTGIRLPRHLPERVVNALGHSNLLLGENKLQEAFDAVSDVIKEFPILPEAFEQLSIIWELMGDAQKAFETQKLCISILNPRSMHAHGYNQISGDMDARALMNAEVGNATQLGVSQTALNSWRRYANLAVKTGDYVTALNALQQIIKLDPEDDDTRWDQAMLYNEQLGRPTRAVTILEEMRERRPTDVTLLTSIARLNHQIGKHDKATEAVQAGLQAIVDSKGKQMLDLTIVNMLAELRMERAEFAEALALISAADAACAMPGCTTDEDTGHLRLSQDANARLAQGWKDKQTVSQLAKTAYAQESDTASSIPLDLQVKAGVCCVYLDTGGQRAERCLRELAENADSLIERIAAESGSSAAAADEEHAKAPCDALYAEFADIKDLLADASDAYMAIDDKRATMVWTRRLYLHVPSPSADVPFVAAPASSSHSMLHSAHLIAKGASNLLRCGDAAQAAHTQHTALELSMRGSHAMQTKRIVESSALSLAEQAAAARRGALEVGAHDDVTSATAAAHELLALAKAAGGAGGVISADVRDDARRAAGEVSRLAARYGATISSWCDPFAGEEAIAVWTQRHSGVLRHASVLLQLEDHQAFVDATRSIVIGSIPGAWMALGLDDAPPETEDPNLTGWVPGPRARERYRGPRHELNLMFNEPRQTSLFTAHVRSMAQIGQVELARSLLNHVNDMWTGKQRVVPRTELPCRFDLRICEHDIWAISGDYGASWNAALQATRQLPSEPSGWNALARTIPHVAGGAQRPGAMVGPDPLRSYIHLSRSNEKGRSAGAHLVKGHMEMIRISDDAYAIAVRRYLRAHRAAPTEPLPLLCAANASASLSATLSDPARKRRWCLVSLALLDDYASYRVHGDDPGDASTRAVLQVEVLYNRGRVLHTCGLLAAAAEAYESALRAPGAALPAALGLKRDTAHNLTRLYASNGLVEQARKTMREHLTFAATTTTAAA</sequence>
<evidence type="ECO:0000256" key="2">
    <source>
        <dbReference type="SAM" id="MobiDB-lite"/>
    </source>
</evidence>
<name>A0A830HKL8_9CHLO</name>
<dbReference type="EMBL" id="BNJQ01000015">
    <property type="protein sequence ID" value="GHP07143.1"/>
    <property type="molecule type" value="Genomic_DNA"/>
</dbReference>
<feature type="repeat" description="TPR" evidence="1">
    <location>
        <begin position="316"/>
        <end position="349"/>
    </location>
</feature>
<dbReference type="InterPro" id="IPR039340">
    <property type="entry name" value="Tfc4/TFIIIC-102/Sfc4"/>
</dbReference>
<evidence type="ECO:0000313" key="3">
    <source>
        <dbReference type="EMBL" id="GHP07143.1"/>
    </source>
</evidence>
<feature type="compositionally biased region" description="Acidic residues" evidence="2">
    <location>
        <begin position="63"/>
        <end position="104"/>
    </location>
</feature>
<dbReference type="AlphaFoldDB" id="A0A830HKL8"/>
<dbReference type="PROSITE" id="PS50005">
    <property type="entry name" value="TPR"/>
    <property type="match status" value="1"/>
</dbReference>
<dbReference type="SMART" id="SM00028">
    <property type="entry name" value="TPR"/>
    <property type="match status" value="3"/>
</dbReference>
<dbReference type="PANTHER" id="PTHR23082">
    <property type="entry name" value="TRANSCRIPTION INITIATION FACTOR IIIC TFIIIC , POLYPEPTIDE 3-RELATED"/>
    <property type="match status" value="1"/>
</dbReference>
<organism evidence="3 4">
    <name type="scientific">Pycnococcus provasolii</name>
    <dbReference type="NCBI Taxonomy" id="41880"/>
    <lineage>
        <taxon>Eukaryota</taxon>
        <taxon>Viridiplantae</taxon>
        <taxon>Chlorophyta</taxon>
        <taxon>Pseudoscourfieldiophyceae</taxon>
        <taxon>Pseudoscourfieldiales</taxon>
        <taxon>Pycnococcaceae</taxon>
        <taxon>Pycnococcus</taxon>
    </lineage>
</organism>
<dbReference type="InterPro" id="IPR019734">
    <property type="entry name" value="TPR_rpt"/>
</dbReference>
<dbReference type="Proteomes" id="UP000660262">
    <property type="component" value="Unassembled WGS sequence"/>
</dbReference>
<dbReference type="InterPro" id="IPR011990">
    <property type="entry name" value="TPR-like_helical_dom_sf"/>
</dbReference>
<dbReference type="Gene3D" id="1.25.40.10">
    <property type="entry name" value="Tetratricopeptide repeat domain"/>
    <property type="match status" value="2"/>
</dbReference>
<protein>
    <submittedName>
        <fullName evidence="3">Uncharacterized protein</fullName>
    </submittedName>
</protein>
<dbReference type="PANTHER" id="PTHR23082:SF0">
    <property type="entry name" value="GENERAL TRANSCRIPTION FACTOR 3C POLYPEPTIDE 3"/>
    <property type="match status" value="1"/>
</dbReference>
<comment type="caution">
    <text evidence="3">The sequence shown here is derived from an EMBL/GenBank/DDBJ whole genome shotgun (WGS) entry which is preliminary data.</text>
</comment>
<gene>
    <name evidence="3" type="ORF">PPROV_000588600</name>
</gene>
<keyword evidence="4" id="KW-1185">Reference proteome</keyword>
<evidence type="ECO:0000256" key="1">
    <source>
        <dbReference type="PROSITE-ProRule" id="PRU00339"/>
    </source>
</evidence>
<feature type="compositionally biased region" description="Basic residues" evidence="2">
    <location>
        <begin position="185"/>
        <end position="197"/>
    </location>
</feature>
<feature type="compositionally biased region" description="Low complexity" evidence="2">
    <location>
        <begin position="1"/>
        <end position="11"/>
    </location>
</feature>
<reference evidence="3" key="1">
    <citation type="submission" date="2020-10" db="EMBL/GenBank/DDBJ databases">
        <title>Unveiling of a novel bifunctional photoreceptor, Dualchrome1, isolated from a cosmopolitan green alga.</title>
        <authorList>
            <person name="Suzuki S."/>
            <person name="Kawachi M."/>
        </authorList>
    </citation>
    <scope>NUCLEOTIDE SEQUENCE</scope>
    <source>
        <strain evidence="3">NIES 2893</strain>
    </source>
</reference>
<feature type="region of interest" description="Disordered" evidence="2">
    <location>
        <begin position="1"/>
        <end position="198"/>
    </location>
</feature>